<keyword evidence="18" id="KW-1185">Reference proteome</keyword>
<keyword evidence="6" id="KW-0064">Aspartyl protease</keyword>
<dbReference type="PANTHER" id="PTHR33064:SF37">
    <property type="entry name" value="RIBONUCLEASE H"/>
    <property type="match status" value="1"/>
</dbReference>
<evidence type="ECO:0000256" key="2">
    <source>
        <dbReference type="ARBA" id="ARBA00022670"/>
    </source>
</evidence>
<keyword evidence="10" id="KW-0233">DNA recombination</keyword>
<evidence type="ECO:0000256" key="10">
    <source>
        <dbReference type="ARBA" id="ARBA00023172"/>
    </source>
</evidence>
<keyword evidence="7" id="KW-0255">Endonuclease</keyword>
<feature type="domain" description="CCHC-type" evidence="14">
    <location>
        <begin position="68"/>
        <end position="84"/>
    </location>
</feature>
<dbReference type="PROSITE" id="PS50878">
    <property type="entry name" value="RT_POL"/>
    <property type="match status" value="1"/>
</dbReference>
<dbReference type="Pfam" id="PF17917">
    <property type="entry name" value="RT_RNaseH"/>
    <property type="match status" value="1"/>
</dbReference>
<dbReference type="InterPro" id="IPR043502">
    <property type="entry name" value="DNA/RNA_pol_sf"/>
</dbReference>
<evidence type="ECO:0000256" key="11">
    <source>
        <dbReference type="ARBA" id="ARBA00025678"/>
    </source>
</evidence>
<dbReference type="InterPro" id="IPR000588">
    <property type="entry name" value="Pept_A3A"/>
</dbReference>
<sequence>MCKDAALAKELRDLSLCSAIPIPGYYKNNRKKYGMRKSRTYKGKPHNSHVKPFKRKYKDDRGRVKKCKCFICGKEGHFAKDCRSKQGNIARSAVYQELDLDDNWDIVSADFDDSSVYSISEGEGDTHQSISVMVQDTPVEETVFMAIEEDDESDDEQEEEDNQFSHHAFMFHPGSPTKIAEMVQAVGSWKPNKELPAKSKECEHEWKENTVTNYTICYYCGILTTDISRLNCPKCQLTTCALCARNYLGKTVNVKRKQPQKSEEEKDFNSNEVKLLKELLKEKTEQVQQMIRDQAKEYYENKAAMQKKEEIWQSKESLLVRDLTDALKIIDQLRVEKERLEEQKDEEIRELKAQLQKKKEEAEVQFSKEEFPPLGNTHIARPCIETEVHYSGNATTSPKIKKITNQLYNVKVEFDIPNCTAFGTTAIIDTGASACCINKKVIPKEALEPLTQIVFFNGLNSKQQATHRIKQGYFLIEGNKFKLPLIYAFDMRDNNGIEMLIGANFLRSMKGGIRIEGDEITIYKKVTKIKTSNQTEIAEIAELEVSEEEFLEINESIYFNQEGSRAFQEQFKPVIDRLKQQGYIGEEPLKHWKKNGELCKLDIINPDITIEDKPLKHVTPAMEDLFRKHVDSLLKIGAIRPSKSRHRTMAMIVNSGTTVDPVIGREVKGKERMVFNYKSLNDNTYKDQYSLPGINTIIKRIGGAKIFSKFDLKSGFHQVAMDEESIPWTAFLVPGGLYEWLVMPFGLKNAPTVFQQKMDKCFKGTESFIAVYIDDILVFSKNEKDHAKHLERMLKICEDNGLVLSPTKMKIAVSTVDFLGAVIGEGTIKLQPHIIKKIVNFNEEELKTKKGLRSFLGILNYARNHIPKLGILLRPLYEKTNAHGDKRLKPSDYELVRKIKEQVQNLPDLEIPPENAYIILETDGCMEGWGGIVKWKKSKEDPRSSERICAYASGKFSTTQSTIDAEINACINTLEKLKIYYLDKQEVTLRTDCQAIISFYNKTNSNKSSRVRWIKFADAVTGTGVKINIEHIEGKHNTLADSLSRLVNLCFAECTGEMKELAAAALYSVEEVLQSPNAFQKNMKTTCEEVMKISNHFLESSQKLSSHLKNQEHYTNVTSSRPIKPQSEWINLMHGDQSPKTLNFQQQKKQLKPCETYKQSYNAKPKYALDNQPKTTTGQTKEKMFEFKIKKPEESLSNWKPWHKDWDAITSNHSEDDAINDNGKYRYNRKGFLEDDAYESICRPSLFNNYVNYLWWANVIKINNAQNIPWHMPWFIP</sequence>
<evidence type="ECO:0000256" key="7">
    <source>
        <dbReference type="ARBA" id="ARBA00022759"/>
    </source>
</evidence>
<dbReference type="EC" id="2.7.7.49" evidence="1"/>
<dbReference type="SUPFAM" id="SSF56672">
    <property type="entry name" value="DNA/RNA polymerases"/>
    <property type="match status" value="1"/>
</dbReference>
<dbReference type="Gene3D" id="3.30.420.10">
    <property type="entry name" value="Ribonuclease H-like superfamily/Ribonuclease H"/>
    <property type="match status" value="1"/>
</dbReference>
<evidence type="ECO:0000313" key="17">
    <source>
        <dbReference type="EMBL" id="GJS59277.1"/>
    </source>
</evidence>
<keyword evidence="12" id="KW-0863">Zinc-finger</keyword>
<feature type="domain" description="RNase H type-1" evidence="16">
    <location>
        <begin position="914"/>
        <end position="1049"/>
    </location>
</feature>
<feature type="domain" description="Reverse transcriptase" evidence="15">
    <location>
        <begin position="633"/>
        <end position="823"/>
    </location>
</feature>
<comment type="function">
    <text evidence="11">Encodes for at least two polypeptides: protease (PR) and reverse transcriptase (RT). The protease processes the polyprotein in cis. Reverse transcriptase is multifunctional enzyme that converts the viral RNA genome into dsDNA in viral cytoplasmic capsids. This enzyme displays a DNA polymerase activity that can copy either DNA or RNA templates, and a ribonuclease H (RNase H) activity that cleaves the RNA strand of RNA-DNA heteroduplexes in a partially processive 3'- to 5'-endonucleasic mode. Neo-synthesized pregenomic RNA (pgRNA) are encapsidated, and reverse-transcribed inside the nucleocapsid. Partial (+)DNA is synthesized from the (-)DNA template and generates the relaxed circular DNA (RC-DNA) genome. After budding and infection, the RC-DNA migrates in the nucleus, and is converted into a plasmid-like covalently closed circular DNA (cccDNA).</text>
</comment>
<keyword evidence="8" id="KW-0378">Hydrolase</keyword>
<keyword evidence="13" id="KW-0175">Coiled coil</keyword>
<dbReference type="SUPFAM" id="SSF57756">
    <property type="entry name" value="Retrovirus zinc finger-like domains"/>
    <property type="match status" value="1"/>
</dbReference>
<evidence type="ECO:0000256" key="3">
    <source>
        <dbReference type="ARBA" id="ARBA00022679"/>
    </source>
</evidence>
<evidence type="ECO:0000256" key="6">
    <source>
        <dbReference type="ARBA" id="ARBA00022750"/>
    </source>
</evidence>
<dbReference type="Pfam" id="PF00098">
    <property type="entry name" value="zf-CCHC"/>
    <property type="match status" value="1"/>
</dbReference>
<dbReference type="PROSITE" id="PS50158">
    <property type="entry name" value="ZF_CCHC"/>
    <property type="match status" value="1"/>
</dbReference>
<evidence type="ECO:0000256" key="5">
    <source>
        <dbReference type="ARBA" id="ARBA00022722"/>
    </source>
</evidence>
<dbReference type="InterPro" id="IPR000477">
    <property type="entry name" value="RT_dom"/>
</dbReference>
<keyword evidence="5" id="KW-0540">Nuclease</keyword>
<feature type="coiled-coil region" evidence="13">
    <location>
        <begin position="323"/>
        <end position="368"/>
    </location>
</feature>
<proteinExistence type="predicted"/>
<comment type="caution">
    <text evidence="17">The sequence shown here is derived from an EMBL/GenBank/DDBJ whole genome shotgun (WGS) entry which is preliminary data.</text>
</comment>
<dbReference type="InterPro" id="IPR036397">
    <property type="entry name" value="RNaseH_sf"/>
</dbReference>
<evidence type="ECO:0000259" key="15">
    <source>
        <dbReference type="PROSITE" id="PS50878"/>
    </source>
</evidence>
<evidence type="ECO:0000256" key="12">
    <source>
        <dbReference type="PROSITE-ProRule" id="PRU00047"/>
    </source>
</evidence>
<evidence type="ECO:0000256" key="4">
    <source>
        <dbReference type="ARBA" id="ARBA00022695"/>
    </source>
</evidence>
<keyword evidence="3" id="KW-0808">Transferase</keyword>
<keyword evidence="12" id="KW-0479">Metal-binding</keyword>
<evidence type="ECO:0000256" key="13">
    <source>
        <dbReference type="SAM" id="Coils"/>
    </source>
</evidence>
<accession>A0ABQ4X2C0</accession>
<dbReference type="Pfam" id="PF02160">
    <property type="entry name" value="Peptidase_A3"/>
    <property type="match status" value="1"/>
</dbReference>
<protein>
    <recommendedName>
        <fullName evidence="1">RNA-directed DNA polymerase</fullName>
        <ecNumber evidence="1">2.7.7.49</ecNumber>
    </recommendedName>
</protein>
<gene>
    <name evidence="17" type="ORF">Tco_0654061</name>
</gene>
<dbReference type="EMBL" id="BQNB010009138">
    <property type="protein sequence ID" value="GJS59277.1"/>
    <property type="molecule type" value="Genomic_DNA"/>
</dbReference>
<name>A0ABQ4X2C0_9ASTR</name>
<dbReference type="Proteomes" id="UP001151760">
    <property type="component" value="Unassembled WGS sequence"/>
</dbReference>
<dbReference type="Gene3D" id="3.10.10.10">
    <property type="entry name" value="HIV Type 1 Reverse Transcriptase, subunit A, domain 1"/>
    <property type="match status" value="1"/>
</dbReference>
<dbReference type="InterPro" id="IPR043128">
    <property type="entry name" value="Rev_trsase/Diguanyl_cyclase"/>
</dbReference>
<dbReference type="InterPro" id="IPR002156">
    <property type="entry name" value="RNaseH_domain"/>
</dbReference>
<dbReference type="SMART" id="SM00343">
    <property type="entry name" value="ZnF_C2HC"/>
    <property type="match status" value="1"/>
</dbReference>
<dbReference type="InterPro" id="IPR051320">
    <property type="entry name" value="Viral_Replic_Matur_Polypro"/>
</dbReference>
<dbReference type="PANTHER" id="PTHR33064">
    <property type="entry name" value="POL PROTEIN"/>
    <property type="match status" value="1"/>
</dbReference>
<organism evidence="17 18">
    <name type="scientific">Tanacetum coccineum</name>
    <dbReference type="NCBI Taxonomy" id="301880"/>
    <lineage>
        <taxon>Eukaryota</taxon>
        <taxon>Viridiplantae</taxon>
        <taxon>Streptophyta</taxon>
        <taxon>Embryophyta</taxon>
        <taxon>Tracheophyta</taxon>
        <taxon>Spermatophyta</taxon>
        <taxon>Magnoliopsida</taxon>
        <taxon>eudicotyledons</taxon>
        <taxon>Gunneridae</taxon>
        <taxon>Pentapetalae</taxon>
        <taxon>asterids</taxon>
        <taxon>campanulids</taxon>
        <taxon>Asterales</taxon>
        <taxon>Asteraceae</taxon>
        <taxon>Asteroideae</taxon>
        <taxon>Anthemideae</taxon>
        <taxon>Anthemidinae</taxon>
        <taxon>Tanacetum</taxon>
    </lineage>
</organism>
<dbReference type="CDD" id="cd01647">
    <property type="entry name" value="RT_LTR"/>
    <property type="match status" value="1"/>
</dbReference>
<reference evidence="17" key="2">
    <citation type="submission" date="2022-01" db="EMBL/GenBank/DDBJ databases">
        <authorList>
            <person name="Yamashiro T."/>
            <person name="Shiraishi A."/>
            <person name="Satake H."/>
            <person name="Nakayama K."/>
        </authorList>
    </citation>
    <scope>NUCLEOTIDE SEQUENCE</scope>
</reference>
<dbReference type="InterPro" id="IPR036875">
    <property type="entry name" value="Znf_CCHC_sf"/>
</dbReference>
<dbReference type="Gene3D" id="3.30.70.270">
    <property type="match status" value="2"/>
</dbReference>
<reference evidence="17" key="1">
    <citation type="journal article" date="2022" name="Int. J. Mol. Sci.">
        <title>Draft Genome of Tanacetum Coccineum: Genomic Comparison of Closely Related Tanacetum-Family Plants.</title>
        <authorList>
            <person name="Yamashiro T."/>
            <person name="Shiraishi A."/>
            <person name="Nakayama K."/>
            <person name="Satake H."/>
        </authorList>
    </citation>
    <scope>NUCLEOTIDE SEQUENCE</scope>
</reference>
<evidence type="ECO:0000256" key="1">
    <source>
        <dbReference type="ARBA" id="ARBA00012493"/>
    </source>
</evidence>
<evidence type="ECO:0000259" key="16">
    <source>
        <dbReference type="PROSITE" id="PS50879"/>
    </source>
</evidence>
<evidence type="ECO:0000256" key="9">
    <source>
        <dbReference type="ARBA" id="ARBA00022918"/>
    </source>
</evidence>
<dbReference type="Gene3D" id="4.10.60.10">
    <property type="entry name" value="Zinc finger, CCHC-type"/>
    <property type="match status" value="1"/>
</dbReference>
<keyword evidence="2" id="KW-0645">Protease</keyword>
<dbReference type="Pfam" id="PF00078">
    <property type="entry name" value="RVT_1"/>
    <property type="match status" value="1"/>
</dbReference>
<keyword evidence="12" id="KW-0862">Zinc</keyword>
<dbReference type="Gene3D" id="2.40.70.10">
    <property type="entry name" value="Acid Proteases"/>
    <property type="match status" value="1"/>
</dbReference>
<keyword evidence="4" id="KW-0548">Nucleotidyltransferase</keyword>
<dbReference type="InterPro" id="IPR021109">
    <property type="entry name" value="Peptidase_aspartic_dom_sf"/>
</dbReference>
<evidence type="ECO:0000313" key="18">
    <source>
        <dbReference type="Proteomes" id="UP001151760"/>
    </source>
</evidence>
<evidence type="ECO:0000259" key="14">
    <source>
        <dbReference type="PROSITE" id="PS50158"/>
    </source>
</evidence>
<dbReference type="InterPro" id="IPR041373">
    <property type="entry name" value="RT_RNaseH"/>
</dbReference>
<keyword evidence="9" id="KW-0695">RNA-directed DNA polymerase</keyword>
<dbReference type="InterPro" id="IPR001878">
    <property type="entry name" value="Znf_CCHC"/>
</dbReference>
<evidence type="ECO:0000256" key="8">
    <source>
        <dbReference type="ARBA" id="ARBA00022801"/>
    </source>
</evidence>
<dbReference type="PROSITE" id="PS50879">
    <property type="entry name" value="RNASE_H_1"/>
    <property type="match status" value="1"/>
</dbReference>